<keyword evidence="7" id="KW-0067">ATP-binding</keyword>
<dbReference type="GO" id="GO:0043139">
    <property type="term" value="F:5'-3' DNA helicase activity"/>
    <property type="evidence" value="ECO:0007669"/>
    <property type="project" value="UniProtKB-EC"/>
</dbReference>
<dbReference type="PANTHER" id="PTHR30153">
    <property type="entry name" value="REPLICATIVE DNA HELICASE DNAB"/>
    <property type="match status" value="1"/>
</dbReference>
<evidence type="ECO:0000313" key="15">
    <source>
        <dbReference type="Proteomes" id="UP000051276"/>
    </source>
</evidence>
<keyword evidence="8" id="KW-0238">DNA-binding</keyword>
<evidence type="ECO:0000256" key="2">
    <source>
        <dbReference type="ARBA" id="ARBA00022515"/>
    </source>
</evidence>
<evidence type="ECO:0000256" key="10">
    <source>
        <dbReference type="ARBA" id="ARBA00044932"/>
    </source>
</evidence>
<evidence type="ECO:0000256" key="6">
    <source>
        <dbReference type="ARBA" id="ARBA00022806"/>
    </source>
</evidence>
<protein>
    <recommendedName>
        <fullName evidence="11">DNA 5'-3' helicase</fullName>
        <ecNumber evidence="11">5.6.2.3</ecNumber>
    </recommendedName>
</protein>
<dbReference type="FunFam" id="1.10.860.10:FF:000001">
    <property type="entry name" value="Replicative DNA helicase"/>
    <property type="match status" value="1"/>
</dbReference>
<dbReference type="Gene3D" id="1.10.860.10">
    <property type="entry name" value="DNAb Helicase, Chain A"/>
    <property type="match status" value="1"/>
</dbReference>
<proteinExistence type="inferred from homology"/>
<dbReference type="PANTHER" id="PTHR30153:SF2">
    <property type="entry name" value="REPLICATIVE DNA HELICASE"/>
    <property type="match status" value="1"/>
</dbReference>
<keyword evidence="2" id="KW-0639">Primosome</keyword>
<name>A0A0T5ZA32_9GAMM</name>
<dbReference type="SUPFAM" id="SSF48024">
    <property type="entry name" value="N-terminal domain of DnaB helicase"/>
    <property type="match status" value="1"/>
</dbReference>
<evidence type="ECO:0000256" key="11">
    <source>
        <dbReference type="ARBA" id="ARBA00044969"/>
    </source>
</evidence>
<keyword evidence="6 14" id="KW-0347">Helicase</keyword>
<dbReference type="AlphaFoldDB" id="A0A0T5ZA32"/>
<dbReference type="EMBL" id="LMXI01000171">
    <property type="protein sequence ID" value="KRT59310.1"/>
    <property type="molecule type" value="Genomic_DNA"/>
</dbReference>
<comment type="caution">
    <text evidence="14">The sequence shown here is derived from an EMBL/GenBank/DDBJ whole genome shotgun (WGS) entry which is preliminary data.</text>
</comment>
<dbReference type="EC" id="5.6.2.3" evidence="11"/>
<evidence type="ECO:0000256" key="1">
    <source>
        <dbReference type="ARBA" id="ARBA00008428"/>
    </source>
</evidence>
<dbReference type="GO" id="GO:0003677">
    <property type="term" value="F:DNA binding"/>
    <property type="evidence" value="ECO:0007669"/>
    <property type="project" value="UniProtKB-KW"/>
</dbReference>
<feature type="domain" description="DNA helicase DnaB-like N-terminal" evidence="13">
    <location>
        <begin position="24"/>
        <end position="125"/>
    </location>
</feature>
<feature type="non-terminal residue" evidence="14">
    <location>
        <position position="159"/>
    </location>
</feature>
<dbReference type="Pfam" id="PF00772">
    <property type="entry name" value="DnaB"/>
    <property type="match status" value="1"/>
</dbReference>
<keyword evidence="4" id="KW-0547">Nucleotide-binding</keyword>
<dbReference type="GO" id="GO:0016787">
    <property type="term" value="F:hydrolase activity"/>
    <property type="evidence" value="ECO:0007669"/>
    <property type="project" value="UniProtKB-KW"/>
</dbReference>
<accession>A0A0T5ZA32</accession>
<dbReference type="GO" id="GO:0006269">
    <property type="term" value="P:DNA replication, synthesis of primer"/>
    <property type="evidence" value="ECO:0007669"/>
    <property type="project" value="UniProtKB-KW"/>
</dbReference>
<dbReference type="GO" id="GO:0005829">
    <property type="term" value="C:cytosol"/>
    <property type="evidence" value="ECO:0007669"/>
    <property type="project" value="TreeGrafter"/>
</dbReference>
<dbReference type="InterPro" id="IPR007693">
    <property type="entry name" value="DNA_helicase_DnaB-like_N"/>
</dbReference>
<keyword evidence="9" id="KW-0413">Isomerase</keyword>
<evidence type="ECO:0000256" key="12">
    <source>
        <dbReference type="ARBA" id="ARBA00048954"/>
    </source>
</evidence>
<comment type="catalytic activity">
    <reaction evidence="12">
        <text>ATP + H2O = ADP + phosphate + H(+)</text>
        <dbReference type="Rhea" id="RHEA:13065"/>
        <dbReference type="ChEBI" id="CHEBI:15377"/>
        <dbReference type="ChEBI" id="CHEBI:15378"/>
        <dbReference type="ChEBI" id="CHEBI:30616"/>
        <dbReference type="ChEBI" id="CHEBI:43474"/>
        <dbReference type="ChEBI" id="CHEBI:456216"/>
        <dbReference type="EC" id="5.6.2.3"/>
    </reaction>
</comment>
<dbReference type="Proteomes" id="UP000051276">
    <property type="component" value="Unassembled WGS sequence"/>
</dbReference>
<evidence type="ECO:0000256" key="5">
    <source>
        <dbReference type="ARBA" id="ARBA00022801"/>
    </source>
</evidence>
<dbReference type="InterPro" id="IPR036185">
    <property type="entry name" value="DNA_heli_DnaB-like_N_sf"/>
</dbReference>
<dbReference type="InterPro" id="IPR016136">
    <property type="entry name" value="DNA_helicase_N/primase_C"/>
</dbReference>
<dbReference type="RefSeq" id="WP_324616989.1">
    <property type="nucleotide sequence ID" value="NZ_KQ556897.1"/>
</dbReference>
<sequence>MSEQSYPADIQDYFSDRAENLKVPPHSIQGEQSVLGGLMLDNSTWDRIADQVVSEDFYRKEHRLIFDALSALADQSQPFDVVTLAEALERRGDLEEAGGLPYLVTLAEETPSAANIKSYAGIVREYAVMRQLISVGSEISDIAFHPEGRDANELLDHAE</sequence>
<comment type="similarity">
    <text evidence="1">Belongs to the helicase family. DnaB subfamily.</text>
</comment>
<keyword evidence="3" id="KW-0235">DNA replication</keyword>
<gene>
    <name evidence="14" type="ORF">Ga0076813_15231</name>
</gene>
<keyword evidence="5" id="KW-0378">Hydrolase</keyword>
<evidence type="ECO:0000313" key="14">
    <source>
        <dbReference type="EMBL" id="KRT59310.1"/>
    </source>
</evidence>
<dbReference type="GO" id="GO:1990077">
    <property type="term" value="C:primosome complex"/>
    <property type="evidence" value="ECO:0007669"/>
    <property type="project" value="UniProtKB-KW"/>
</dbReference>
<evidence type="ECO:0000259" key="13">
    <source>
        <dbReference type="Pfam" id="PF00772"/>
    </source>
</evidence>
<evidence type="ECO:0000256" key="8">
    <source>
        <dbReference type="ARBA" id="ARBA00023125"/>
    </source>
</evidence>
<organism evidence="14 15">
    <name type="scientific">endosymbiont of Ridgeia piscesae</name>
    <dbReference type="NCBI Taxonomy" id="54398"/>
    <lineage>
        <taxon>Bacteria</taxon>
        <taxon>Pseudomonadati</taxon>
        <taxon>Pseudomonadota</taxon>
        <taxon>Gammaproteobacteria</taxon>
        <taxon>sulfur-oxidizing symbionts</taxon>
    </lineage>
</organism>
<dbReference type="GO" id="GO:0005524">
    <property type="term" value="F:ATP binding"/>
    <property type="evidence" value="ECO:0007669"/>
    <property type="project" value="UniProtKB-KW"/>
</dbReference>
<comment type="function">
    <text evidence="10">The main replicative DNA helicase, it participates in initiation and elongation during chromosome replication. Travels ahead of the DNA replisome, separating dsDNA into templates for DNA synthesis. A processive ATP-dependent 5'-3' DNA helicase it has DNA-dependent ATPase activity.</text>
</comment>
<evidence type="ECO:0000256" key="9">
    <source>
        <dbReference type="ARBA" id="ARBA00023235"/>
    </source>
</evidence>
<reference evidence="14 15" key="1">
    <citation type="submission" date="2015-11" db="EMBL/GenBank/DDBJ databases">
        <title>The genome of Candidatus Endoriftia persephone in Ridgeia piscesae and population structure of the North Eastern Pacific vestimentiferan symbionts.</title>
        <authorList>
            <person name="Perez M."/>
            <person name="Juniper K.S."/>
        </authorList>
    </citation>
    <scope>NUCLEOTIDE SEQUENCE [LARGE SCALE GENOMIC DNA]</scope>
    <source>
        <strain evidence="14">Ind10</strain>
    </source>
</reference>
<evidence type="ECO:0000256" key="4">
    <source>
        <dbReference type="ARBA" id="ARBA00022741"/>
    </source>
</evidence>
<evidence type="ECO:0000256" key="3">
    <source>
        <dbReference type="ARBA" id="ARBA00022705"/>
    </source>
</evidence>
<evidence type="ECO:0000256" key="7">
    <source>
        <dbReference type="ARBA" id="ARBA00022840"/>
    </source>
</evidence>